<dbReference type="SMART" id="SM00220">
    <property type="entry name" value="S_TKc"/>
    <property type="match status" value="1"/>
</dbReference>
<name>A0A0E0EHC2_9ORYZ</name>
<dbReference type="Pfam" id="PF00069">
    <property type="entry name" value="Pkinase"/>
    <property type="match status" value="2"/>
</dbReference>
<dbReference type="eggNOG" id="ENOG502QSJ4">
    <property type="taxonomic scope" value="Eukaryota"/>
</dbReference>
<feature type="region of interest" description="Disordered" evidence="19">
    <location>
        <begin position="1109"/>
        <end position="1129"/>
    </location>
</feature>
<accession>A0A0E0EHC2</accession>
<evidence type="ECO:0000313" key="24">
    <source>
        <dbReference type="Proteomes" id="UP000008021"/>
    </source>
</evidence>
<feature type="region of interest" description="Disordered" evidence="19">
    <location>
        <begin position="643"/>
        <end position="671"/>
    </location>
</feature>
<feature type="compositionally biased region" description="Low complexity" evidence="19">
    <location>
        <begin position="1404"/>
        <end position="1422"/>
    </location>
</feature>
<dbReference type="Pfam" id="PF00139">
    <property type="entry name" value="Lectin_legB"/>
    <property type="match status" value="2"/>
</dbReference>
<evidence type="ECO:0000256" key="16">
    <source>
        <dbReference type="ARBA" id="ARBA00023170"/>
    </source>
</evidence>
<dbReference type="GO" id="GO:0004674">
    <property type="term" value="F:protein serine/threonine kinase activity"/>
    <property type="evidence" value="ECO:0007669"/>
    <property type="project" value="UniProtKB-KW"/>
</dbReference>
<keyword evidence="9 21" id="KW-0732">Signal</keyword>
<feature type="region of interest" description="Disordered" evidence="19">
    <location>
        <begin position="1403"/>
        <end position="1423"/>
    </location>
</feature>
<feature type="compositionally biased region" description="Low complexity" evidence="19">
    <location>
        <begin position="648"/>
        <end position="666"/>
    </location>
</feature>
<keyword evidence="16" id="KW-0675">Receptor</keyword>
<evidence type="ECO:0000256" key="14">
    <source>
        <dbReference type="ARBA" id="ARBA00022989"/>
    </source>
</evidence>
<evidence type="ECO:0000256" key="6">
    <source>
        <dbReference type="ARBA" id="ARBA00022527"/>
    </source>
</evidence>
<dbReference type="PROSITE" id="PS00308">
    <property type="entry name" value="LECTIN_LEGUME_ALPHA"/>
    <property type="match status" value="1"/>
</dbReference>
<evidence type="ECO:0000256" key="15">
    <source>
        <dbReference type="ARBA" id="ARBA00023136"/>
    </source>
</evidence>
<sequence>MAAGVLMTKPFMAALACLLVMPSVVATTVSFNYSSFSNASKNITLQGSAALAGAAAEWIELTKGKGNNLSSGGTMGRMVYTPPVQLWDAATGEVASFTTRFSFNITPKNKSNKGDGMTFFLVSYPSRMPYMGYGGALGLTSQTFDNATAGDRFVAVEFDTYNNSFLDPDATYDHIGIDVNALRSVKTESLPSFILIGNMTAIVDYNSNSSIMSVKLWANGSTTPYNLSSKVDLKSALPEKVAVGFSAATGSSFEQHQLRSWYFNLTLEQKQPTGQHSRGGGVVAGATVGAILFVVLLFTMIAVLVRRRRRRKKMREEEEDDSEGDPIVEIEMGTGPRRFPYHVLVNATKSFAEEEKLGQGGFGAVYRGNLRELGIDVAIKRFSKDSSKQGRKEYKSEIKVISRLRHRNLVQLIGWCHGRHELLLVYELVPNRSLDVHLHGNGTFLTWPMRINIVLGLGNALLYLHEEWEQCVVHRDIKPSNIMLDESFNAKLGDFGLARLIDHAVGVQTMTHPSGTPGYLDPECVITGKASAESDVYSFGVVLLEVACGRRPMSLLDNRNNSLFRLVEWVWDLYGQGAVLEATDERLNNDYDATNMECVMAVGLWCAHPDRYARPSIRAAMAVLQSNGPLPVLPSKMPVPTYAPPMVSSEGQLSSSTGMSSSSGSGDRALPSLDLVGGEAAVAGREAVAGIWRGARGSPTARGEAAATPSPPLDLAGGEAAAPPLHQIWPGGESATARQRREGRQQQVAWLTGISGGDLPSARSGGRGGSSGSGALPSARSGGVGSGNDSGGLTTDDAITCAVGIIFFSVCYLRPAPVAALYFNYSTFSQDDGNTIRLEGDASFGDGWIDISANRYGHRGHSKGRASYNARPMLLWSRDTGEVASFTTRFSFVINPLEEYGGINNKGTGMAFFLAAYPSMLPSGVDELGYNIGLTDQGPDAIASGDSRFVAVEFDTFNNTMVHDPDATYDHLGIDVNSVVSNKTLTLPSFTLVGNMTAVVEYDNVSSILAMRLHLGYGLSGPRHRPDYNHSYKVDLKSVLPELVSVDFSASTTTSFELHQLHSWYFSSSLEPKAAVRGRVVAGATVGTVMFVILLFAMVAVLVRQRQSKKRETEEAKNGGRMDGSDDDDGETIVEIEMGMGPRRFLYYELVEATKSFAAEEKLGQGGFGTVYRGFLREQGLTVAIKRFTKDSSKQGRKEYKSEIKVISRLRHRNLVQLIGWCHGNDELLLVYELVPNRSLDIHLHGNGTFLTWPMRASVESDVYSFGIVLLEVACGRRPMSLLDSQKNGIFRLAWDLYGKGDILTAADERLNGDYDAAEMEHVIIIGLWCAHPDPNARPSIRNAMAMLQSGGQLPVLPAKMPVPMYIPPVVSVDELFTSPAGMSSSSATQSSTTTVSGYATHISTSSDTSTSAGSKDSSSLSHVWNEEGKGSIHVLS</sequence>
<dbReference type="Gene3D" id="1.10.510.10">
    <property type="entry name" value="Transferase(Phosphotransferase) domain 1"/>
    <property type="match status" value="2"/>
</dbReference>
<dbReference type="STRING" id="40149.A0A0E0EHC2"/>
<evidence type="ECO:0000256" key="10">
    <source>
        <dbReference type="ARBA" id="ARBA00022734"/>
    </source>
</evidence>
<comment type="similarity">
    <text evidence="2">In the N-terminal section; belongs to the leguminous lectin family.</text>
</comment>
<keyword evidence="8 20" id="KW-0812">Transmembrane</keyword>
<evidence type="ECO:0000256" key="13">
    <source>
        <dbReference type="ARBA" id="ARBA00022840"/>
    </source>
</evidence>
<feature type="domain" description="Protein kinase" evidence="22">
    <location>
        <begin position="1157"/>
        <end position="1437"/>
    </location>
</feature>
<evidence type="ECO:0000256" key="20">
    <source>
        <dbReference type="SAM" id="Phobius"/>
    </source>
</evidence>
<dbReference type="GO" id="GO:0005524">
    <property type="term" value="F:ATP binding"/>
    <property type="evidence" value="ECO:0007669"/>
    <property type="project" value="UniProtKB-UniRule"/>
</dbReference>
<dbReference type="InterPro" id="IPR011009">
    <property type="entry name" value="Kinase-like_dom_sf"/>
</dbReference>
<dbReference type="EC" id="2.7.11.1" evidence="4"/>
<dbReference type="InterPro" id="IPR019825">
    <property type="entry name" value="Lectin_legB_Mn/Ca_BS"/>
</dbReference>
<dbReference type="EnsemblPlants" id="OMERI08G01690.1">
    <property type="protein sequence ID" value="OMERI08G01690.1"/>
    <property type="gene ID" value="OMERI08G01690"/>
</dbReference>
<keyword evidence="15 20" id="KW-0472">Membrane</keyword>
<evidence type="ECO:0000256" key="21">
    <source>
        <dbReference type="SAM" id="SignalP"/>
    </source>
</evidence>
<evidence type="ECO:0000256" key="17">
    <source>
        <dbReference type="ARBA" id="ARBA00023180"/>
    </source>
</evidence>
<evidence type="ECO:0000256" key="11">
    <source>
        <dbReference type="ARBA" id="ARBA00022741"/>
    </source>
</evidence>
<organism evidence="23">
    <name type="scientific">Oryza meridionalis</name>
    <dbReference type="NCBI Taxonomy" id="40149"/>
    <lineage>
        <taxon>Eukaryota</taxon>
        <taxon>Viridiplantae</taxon>
        <taxon>Streptophyta</taxon>
        <taxon>Embryophyta</taxon>
        <taxon>Tracheophyta</taxon>
        <taxon>Spermatophyta</taxon>
        <taxon>Magnoliopsida</taxon>
        <taxon>Liliopsida</taxon>
        <taxon>Poales</taxon>
        <taxon>Poaceae</taxon>
        <taxon>BOP clade</taxon>
        <taxon>Oryzoideae</taxon>
        <taxon>Oryzeae</taxon>
        <taxon>Oryzinae</taxon>
        <taxon>Oryza</taxon>
    </lineage>
</organism>
<dbReference type="FunFam" id="3.30.200.20:FF:000168">
    <property type="entry name" value="L-type lectin-domain containing receptor kinase IX.1"/>
    <property type="match status" value="2"/>
</dbReference>
<feature type="compositionally biased region" description="Basic and acidic residues" evidence="19">
    <location>
        <begin position="1110"/>
        <end position="1124"/>
    </location>
</feature>
<reference evidence="23" key="1">
    <citation type="submission" date="2015-04" db="UniProtKB">
        <authorList>
            <consortium name="EnsemblPlants"/>
        </authorList>
    </citation>
    <scope>IDENTIFICATION</scope>
</reference>
<feature type="signal peptide" evidence="21">
    <location>
        <begin position="1"/>
        <end position="26"/>
    </location>
</feature>
<evidence type="ECO:0000256" key="19">
    <source>
        <dbReference type="SAM" id="MobiDB-lite"/>
    </source>
</evidence>
<dbReference type="InterPro" id="IPR000719">
    <property type="entry name" value="Prot_kinase_dom"/>
</dbReference>
<dbReference type="HOGENOM" id="CLU_004816_0_0_1"/>
<feature type="chain" id="PRO_5002358038" description="non-specific serine/threonine protein kinase" evidence="21">
    <location>
        <begin position="27"/>
        <end position="1437"/>
    </location>
</feature>
<dbReference type="InterPro" id="IPR008271">
    <property type="entry name" value="Ser/Thr_kinase_AS"/>
</dbReference>
<comment type="subcellular location">
    <subcellularLocation>
        <location evidence="1">Cell membrane</location>
        <topology evidence="1">Single-pass type I membrane protein</topology>
    </subcellularLocation>
</comment>
<evidence type="ECO:0000256" key="5">
    <source>
        <dbReference type="ARBA" id="ARBA00022475"/>
    </source>
</evidence>
<keyword evidence="24" id="KW-1185">Reference proteome</keyword>
<evidence type="ECO:0000259" key="22">
    <source>
        <dbReference type="PROSITE" id="PS50011"/>
    </source>
</evidence>
<feature type="transmembrane region" description="Helical" evidence="20">
    <location>
        <begin position="282"/>
        <end position="305"/>
    </location>
</feature>
<dbReference type="SUPFAM" id="SSF56112">
    <property type="entry name" value="Protein kinase-like (PK-like)"/>
    <property type="match status" value="2"/>
</dbReference>
<keyword evidence="5" id="KW-1003">Cell membrane</keyword>
<keyword evidence="13 18" id="KW-0067">ATP-binding</keyword>
<dbReference type="CDD" id="cd14066">
    <property type="entry name" value="STKc_IRAK"/>
    <property type="match status" value="1"/>
</dbReference>
<dbReference type="FunFam" id="1.10.510.10:FF:000240">
    <property type="entry name" value="Lectin-domain containing receptor kinase A4.3"/>
    <property type="match status" value="2"/>
</dbReference>
<dbReference type="PROSITE" id="PS50011">
    <property type="entry name" value="PROTEIN_KINASE_DOM"/>
    <property type="match status" value="2"/>
</dbReference>
<feature type="domain" description="Protein kinase" evidence="22">
    <location>
        <begin position="351"/>
        <end position="633"/>
    </location>
</feature>
<dbReference type="PROSITE" id="PS00107">
    <property type="entry name" value="PROTEIN_KINASE_ATP"/>
    <property type="match status" value="2"/>
</dbReference>
<dbReference type="InterPro" id="IPR013320">
    <property type="entry name" value="ConA-like_dom_sf"/>
</dbReference>
<keyword evidence="11 18" id="KW-0547">Nucleotide-binding</keyword>
<evidence type="ECO:0000313" key="23">
    <source>
        <dbReference type="EnsemblPlants" id="OMERI08G01690.1"/>
    </source>
</evidence>
<proteinExistence type="inferred from homology"/>
<dbReference type="GO" id="GO:0005886">
    <property type="term" value="C:plasma membrane"/>
    <property type="evidence" value="ECO:0007669"/>
    <property type="project" value="UniProtKB-SubCell"/>
</dbReference>
<comment type="similarity">
    <text evidence="3">In the C-terminal section; belongs to the protein kinase superfamily. Ser/Thr protein kinase family.</text>
</comment>
<evidence type="ECO:0000256" key="9">
    <source>
        <dbReference type="ARBA" id="ARBA00022729"/>
    </source>
</evidence>
<keyword evidence="17" id="KW-0325">Glycoprotein</keyword>
<dbReference type="PROSITE" id="PS00108">
    <property type="entry name" value="PROTEIN_KINASE_ST"/>
    <property type="match status" value="1"/>
</dbReference>
<dbReference type="Gene3D" id="2.60.120.200">
    <property type="match status" value="2"/>
</dbReference>
<dbReference type="InterPro" id="IPR000985">
    <property type="entry name" value="Lectin_LegA_CS"/>
</dbReference>
<evidence type="ECO:0000256" key="3">
    <source>
        <dbReference type="ARBA" id="ARBA00010217"/>
    </source>
</evidence>
<evidence type="ECO:0000256" key="12">
    <source>
        <dbReference type="ARBA" id="ARBA00022777"/>
    </source>
</evidence>
<keyword evidence="10" id="KW-0430">Lectin</keyword>
<feature type="transmembrane region" description="Helical" evidence="20">
    <location>
        <begin position="1080"/>
        <end position="1103"/>
    </location>
</feature>
<evidence type="ECO:0000256" key="8">
    <source>
        <dbReference type="ARBA" id="ARBA00022692"/>
    </source>
</evidence>
<protein>
    <recommendedName>
        <fullName evidence="4">non-specific serine/threonine protein kinase</fullName>
        <ecNumber evidence="4">2.7.11.1</ecNumber>
    </recommendedName>
</protein>
<reference evidence="23" key="2">
    <citation type="submission" date="2018-05" db="EMBL/GenBank/DDBJ databases">
        <title>OmerRS3 (Oryza meridionalis Reference Sequence Version 3).</title>
        <authorList>
            <person name="Zhang J."/>
            <person name="Kudrna D."/>
            <person name="Lee S."/>
            <person name="Talag J."/>
            <person name="Welchert J."/>
            <person name="Wing R.A."/>
        </authorList>
    </citation>
    <scope>NUCLEOTIDE SEQUENCE [LARGE SCALE GENOMIC DNA]</scope>
    <source>
        <strain evidence="23">cv. OR44</strain>
    </source>
</reference>
<evidence type="ECO:0000256" key="18">
    <source>
        <dbReference type="PROSITE-ProRule" id="PRU10141"/>
    </source>
</evidence>
<dbReference type="Proteomes" id="UP000008021">
    <property type="component" value="Chromosome 8"/>
</dbReference>
<evidence type="ECO:0000256" key="7">
    <source>
        <dbReference type="ARBA" id="ARBA00022679"/>
    </source>
</evidence>
<dbReference type="SUPFAM" id="SSF49899">
    <property type="entry name" value="Concanavalin A-like lectins/glucanases"/>
    <property type="match status" value="2"/>
</dbReference>
<dbReference type="GO" id="GO:0002229">
    <property type="term" value="P:defense response to oomycetes"/>
    <property type="evidence" value="ECO:0007669"/>
    <property type="project" value="UniProtKB-ARBA"/>
</dbReference>
<dbReference type="PANTHER" id="PTHR27007">
    <property type="match status" value="1"/>
</dbReference>
<evidence type="ECO:0000256" key="1">
    <source>
        <dbReference type="ARBA" id="ARBA00004251"/>
    </source>
</evidence>
<evidence type="ECO:0000256" key="4">
    <source>
        <dbReference type="ARBA" id="ARBA00012513"/>
    </source>
</evidence>
<keyword evidence="7" id="KW-0808">Transferase</keyword>
<dbReference type="Gene3D" id="3.30.200.20">
    <property type="entry name" value="Phosphorylase Kinase, domain 1"/>
    <property type="match status" value="2"/>
</dbReference>
<dbReference type="PROSITE" id="PS00307">
    <property type="entry name" value="LECTIN_LEGUME_BETA"/>
    <property type="match status" value="2"/>
</dbReference>
<keyword evidence="6" id="KW-0723">Serine/threonine-protein kinase</keyword>
<dbReference type="GO" id="GO:0030246">
    <property type="term" value="F:carbohydrate binding"/>
    <property type="evidence" value="ECO:0007669"/>
    <property type="project" value="UniProtKB-KW"/>
</dbReference>
<feature type="binding site" evidence="18">
    <location>
        <position position="1186"/>
    </location>
    <ligand>
        <name>ATP</name>
        <dbReference type="ChEBI" id="CHEBI:30616"/>
    </ligand>
</feature>
<dbReference type="FunFam" id="2.60.120.200:FF:000188">
    <property type="entry name" value="Os08g0124000 protein"/>
    <property type="match status" value="2"/>
</dbReference>
<dbReference type="Gramene" id="OMERI08G01690.1">
    <property type="protein sequence ID" value="OMERI08G01690.1"/>
    <property type="gene ID" value="OMERI08G01690"/>
</dbReference>
<feature type="binding site" evidence="18">
    <location>
        <position position="380"/>
    </location>
    <ligand>
        <name>ATP</name>
        <dbReference type="ChEBI" id="CHEBI:30616"/>
    </ligand>
</feature>
<keyword evidence="12" id="KW-0418">Kinase</keyword>
<dbReference type="InterPro" id="IPR050528">
    <property type="entry name" value="L-type_Lectin-RKs"/>
</dbReference>
<dbReference type="InterPro" id="IPR017441">
    <property type="entry name" value="Protein_kinase_ATP_BS"/>
</dbReference>
<evidence type="ECO:0000256" key="2">
    <source>
        <dbReference type="ARBA" id="ARBA00008536"/>
    </source>
</evidence>
<dbReference type="InterPro" id="IPR001220">
    <property type="entry name" value="Legume_lectin_dom"/>
</dbReference>
<dbReference type="CDD" id="cd06899">
    <property type="entry name" value="lectin_legume_LecRK_Arcelin_ConA"/>
    <property type="match status" value="2"/>
</dbReference>
<feature type="region of interest" description="Disordered" evidence="19">
    <location>
        <begin position="696"/>
        <end position="790"/>
    </location>
</feature>
<keyword evidence="14 20" id="KW-1133">Transmembrane helix</keyword>